<evidence type="ECO:0000313" key="3">
    <source>
        <dbReference type="EMBL" id="TXN31579.1"/>
    </source>
</evidence>
<name>A0A5C8UVE7_9MICO</name>
<dbReference type="InterPro" id="IPR035490">
    <property type="entry name" value="GlmS/FrlB_SIS"/>
</dbReference>
<dbReference type="PANTHER" id="PTHR10937">
    <property type="entry name" value="GLUCOSAMINE--FRUCTOSE-6-PHOSPHATE AMINOTRANSFERASE, ISOMERIZING"/>
    <property type="match status" value="1"/>
</dbReference>
<organism evidence="3 4">
    <name type="scientific">Lacisediminihabitans profunda</name>
    <dbReference type="NCBI Taxonomy" id="2594790"/>
    <lineage>
        <taxon>Bacteria</taxon>
        <taxon>Bacillati</taxon>
        <taxon>Actinomycetota</taxon>
        <taxon>Actinomycetes</taxon>
        <taxon>Micrococcales</taxon>
        <taxon>Microbacteriaceae</taxon>
        <taxon>Lacisediminihabitans</taxon>
    </lineage>
</organism>
<dbReference type="EMBL" id="VRMG01000005">
    <property type="protein sequence ID" value="TXN31579.1"/>
    <property type="molecule type" value="Genomic_DNA"/>
</dbReference>
<proteinExistence type="predicted"/>
<dbReference type="PROSITE" id="PS51464">
    <property type="entry name" value="SIS"/>
    <property type="match status" value="2"/>
</dbReference>
<accession>A0A5C8UVE7</accession>
<reference evidence="3 4" key="1">
    <citation type="submission" date="2019-08" db="EMBL/GenBank/DDBJ databases">
        <title>Bacterial whole genome sequence for Glaciihabitans sp. CHu50b-6-2.</title>
        <authorList>
            <person name="Jin L."/>
        </authorList>
    </citation>
    <scope>NUCLEOTIDE SEQUENCE [LARGE SCALE GENOMIC DNA]</scope>
    <source>
        <strain evidence="3 4">CHu50b-6-2</strain>
    </source>
</reference>
<comment type="caution">
    <text evidence="3">The sequence shown here is derived from an EMBL/GenBank/DDBJ whole genome shotgun (WGS) entry which is preliminary data.</text>
</comment>
<keyword evidence="1" id="KW-0677">Repeat</keyword>
<dbReference type="CDD" id="cd05009">
    <property type="entry name" value="SIS_GlmS_GlmD_2"/>
    <property type="match status" value="1"/>
</dbReference>
<dbReference type="InterPro" id="IPR035466">
    <property type="entry name" value="GlmS/AgaS_SIS"/>
</dbReference>
<dbReference type="InterPro" id="IPR001347">
    <property type="entry name" value="SIS_dom"/>
</dbReference>
<evidence type="ECO:0000313" key="4">
    <source>
        <dbReference type="Proteomes" id="UP000321379"/>
    </source>
</evidence>
<sequence>MEREIRQQPLMWSNLIDQHEEILNVVAAIRAFAPRSIQFIARGTSDHAAIYAKYLAEVLCGLPAGLASPSTMTLYGARPDLSDVLVIGISQSGGSPDLSHAMGVSRECGALTIALTNDPRSAMATAAKHHIDMRAGEELAVAATKSYTAELLNLFLLFDALAGGTGGATAMLPELGEQLINDAGCLPELVDRFQGVERTVVTGRGYSFATAREGALKLMETTYLSAQAFSGADLLHGPIAMIGTGFPVLLVAGDGAGGDAMTTVVERLRELDADLFVIGSQAIVDRTGAGIVVPGHVGEKLSPVLEILPFQLLALNLARAKGIDPDQPRGLLKVTRTL</sequence>
<dbReference type="AlphaFoldDB" id="A0A5C8UVE7"/>
<dbReference type="SUPFAM" id="SSF53697">
    <property type="entry name" value="SIS domain"/>
    <property type="match status" value="1"/>
</dbReference>
<evidence type="ECO:0000256" key="1">
    <source>
        <dbReference type="ARBA" id="ARBA00022737"/>
    </source>
</evidence>
<dbReference type="InterPro" id="IPR046348">
    <property type="entry name" value="SIS_dom_sf"/>
</dbReference>
<dbReference type="CDD" id="cd05008">
    <property type="entry name" value="SIS_GlmS_GlmD_1"/>
    <property type="match status" value="1"/>
</dbReference>
<dbReference type="Proteomes" id="UP000321379">
    <property type="component" value="Unassembled WGS sequence"/>
</dbReference>
<dbReference type="Pfam" id="PF01380">
    <property type="entry name" value="SIS"/>
    <property type="match status" value="2"/>
</dbReference>
<feature type="domain" description="SIS" evidence="2">
    <location>
        <begin position="25"/>
        <end position="167"/>
    </location>
</feature>
<evidence type="ECO:0000259" key="2">
    <source>
        <dbReference type="PROSITE" id="PS51464"/>
    </source>
</evidence>
<gene>
    <name evidence="3" type="ORF">FVP33_04825</name>
</gene>
<keyword evidence="4" id="KW-1185">Reference proteome</keyword>
<dbReference type="PANTHER" id="PTHR10937:SF8">
    <property type="entry name" value="AMINOTRANSFERASE-RELATED"/>
    <property type="match status" value="1"/>
</dbReference>
<protein>
    <submittedName>
        <fullName evidence="3">SIS domain-containing protein</fullName>
    </submittedName>
</protein>
<dbReference type="Gene3D" id="3.40.50.10490">
    <property type="entry name" value="Glucose-6-phosphate isomerase like protein, domain 1"/>
    <property type="match status" value="2"/>
</dbReference>
<dbReference type="GO" id="GO:0097367">
    <property type="term" value="F:carbohydrate derivative binding"/>
    <property type="evidence" value="ECO:0007669"/>
    <property type="project" value="InterPro"/>
</dbReference>
<feature type="domain" description="SIS" evidence="2">
    <location>
        <begin position="189"/>
        <end position="328"/>
    </location>
</feature>
<dbReference type="GO" id="GO:1901135">
    <property type="term" value="P:carbohydrate derivative metabolic process"/>
    <property type="evidence" value="ECO:0007669"/>
    <property type="project" value="InterPro"/>
</dbReference>